<proteinExistence type="predicted"/>
<dbReference type="EMBL" id="CP033133">
    <property type="protein sequence ID" value="AYO53445.1"/>
    <property type="molecule type" value="Genomic_DNA"/>
</dbReference>
<protein>
    <submittedName>
        <fullName evidence="1">Uncharacterized protein</fullName>
    </submittedName>
</protein>
<dbReference type="Proteomes" id="UP000279962">
    <property type="component" value="Chromosome"/>
</dbReference>
<organism evidence="1 2">
    <name type="scientific">Acinetobacter wuhouensis</name>
    <dbReference type="NCBI Taxonomy" id="1879050"/>
    <lineage>
        <taxon>Bacteria</taxon>
        <taxon>Pseudomonadati</taxon>
        <taxon>Pseudomonadota</taxon>
        <taxon>Gammaproteobacteria</taxon>
        <taxon>Moraxellales</taxon>
        <taxon>Moraxellaceae</taxon>
        <taxon>Acinetobacter</taxon>
    </lineage>
</organism>
<dbReference type="AlphaFoldDB" id="A0A3G2T023"/>
<sequence length="165" mass="18883">MKFNQSELLEIINLVNQTNQSFDFPSNSCLYSSSLLTAVINDHLPYEAKLIVGSLSINGALVFQHTPILPLLKNNTDLKLSWNGHAWIEIFDLIIDLSITNSIFSSNKHNNFQQHIINQFHKVPDYLIGQKNLLLDKGFNYIAKEKLTNLEIDLFIKNLDNILNE</sequence>
<evidence type="ECO:0000313" key="1">
    <source>
        <dbReference type="EMBL" id="AYO53445.1"/>
    </source>
</evidence>
<dbReference type="RefSeq" id="WP_087552865.1">
    <property type="nucleotide sequence ID" value="NZ_CP033133.1"/>
</dbReference>
<gene>
    <name evidence="1" type="ORF">CDG68_07185</name>
</gene>
<name>A0A3G2T023_9GAMM</name>
<evidence type="ECO:0000313" key="2">
    <source>
        <dbReference type="Proteomes" id="UP000279962"/>
    </source>
</evidence>
<reference evidence="1 2" key="1">
    <citation type="submission" date="2018-10" db="EMBL/GenBank/DDBJ databases">
        <title>The complete genome of Acinetobacter wuhouensis strain WCHAW010062.</title>
        <authorList>
            <person name="Hu Y."/>
            <person name="Long H."/>
            <person name="Feng Y."/>
            <person name="Zong Z."/>
        </authorList>
    </citation>
    <scope>NUCLEOTIDE SEQUENCE [LARGE SCALE GENOMIC DNA]</scope>
    <source>
        <strain evidence="1 2">WCHAW010062</strain>
    </source>
</reference>
<accession>A0A3G2T023</accession>